<dbReference type="Proteomes" id="UP000189433">
    <property type="component" value="Unassembled WGS sequence"/>
</dbReference>
<feature type="domain" description="Factor H binding protein-like C-terminal" evidence="2">
    <location>
        <begin position="352"/>
        <end position="453"/>
    </location>
</feature>
<dbReference type="EMBL" id="MLHJ01000124">
    <property type="protein sequence ID" value="OOF39408.1"/>
    <property type="molecule type" value="Genomic_DNA"/>
</dbReference>
<evidence type="ECO:0000313" key="3">
    <source>
        <dbReference type="EMBL" id="OOF39408.1"/>
    </source>
</evidence>
<protein>
    <recommendedName>
        <fullName evidence="2">Factor H binding protein-like C-terminal domain-containing protein</fullName>
    </recommendedName>
</protein>
<evidence type="ECO:0000256" key="1">
    <source>
        <dbReference type="SAM" id="MobiDB-lite"/>
    </source>
</evidence>
<accession>A0A1V3IFW2</accession>
<dbReference type="AlphaFoldDB" id="A0A1V3IFW2"/>
<feature type="compositionally biased region" description="Basic and acidic residues" evidence="1">
    <location>
        <begin position="55"/>
        <end position="71"/>
    </location>
</feature>
<dbReference type="STRING" id="1908260.BKK50_10695"/>
<sequence length="499" mass="53430">MKLKNISVATALLLALTGCGSSGGGGSSDRASSTPNNEIRNDQSTQDQASQQQAELDKLKSQLEQAEQKVADATKRLEAETAKANREAQAKQAVQQELNNAKTQLAQAEQKVADTTKRLEAETAKANREVQAKQAVQQELNNAKTQLAQAEQKVADATKRLEAETAKANSEAQAKQAVQQELSDAKATLEQAKKDVAEATKRLEAETAKATSEDQAKQAVQKELNDAKATLEQAQTNLATALANATKQEQKINEFNELIKEVVGNQQGDGSTIGGYANTQIDDLPNGLNSAPYVVIYAEDGQGTVSGGYATIYKQNYSVVYGRDMRFFSDSLNAPNNFRIEERGFSGEKTTALPSEGNATYKGKAFTSNPAAIIHSGDLTYNVDFANRTGSGKLSGFSGIGDINLDEGRIGKTNHGAGPNYGVASSASMADGTRGEYDLVFYGPDAEEIAGNAYMYKQLDNTMRVNGGTARKYNQKDEQGNLIRGTHIGFGGTRGEIQK</sequence>
<proteinExistence type="predicted"/>
<keyword evidence="4" id="KW-1185">Reference proteome</keyword>
<dbReference type="InterPro" id="IPR011250">
    <property type="entry name" value="OMP/PagP_B-barrel"/>
</dbReference>
<feature type="region of interest" description="Disordered" evidence="1">
    <location>
        <begin position="20"/>
        <end position="71"/>
    </location>
</feature>
<name>A0A1V3IFW2_9PAST</name>
<dbReference type="OrthoDB" id="5688196at2"/>
<dbReference type="Gene3D" id="1.10.287.1490">
    <property type="match status" value="1"/>
</dbReference>
<organism evidence="3 4">
    <name type="scientific">Rodentibacter rarus</name>
    <dbReference type="NCBI Taxonomy" id="1908260"/>
    <lineage>
        <taxon>Bacteria</taxon>
        <taxon>Pseudomonadati</taxon>
        <taxon>Pseudomonadota</taxon>
        <taxon>Gammaproteobacteria</taxon>
        <taxon>Pasteurellales</taxon>
        <taxon>Pasteurellaceae</taxon>
        <taxon>Rodentibacter</taxon>
    </lineage>
</organism>
<dbReference type="RefSeq" id="WP_077417970.1">
    <property type="nucleotide sequence ID" value="NZ_MLHJ01000124.1"/>
</dbReference>
<gene>
    <name evidence="3" type="ORF">BKK50_10695</name>
</gene>
<reference evidence="3 4" key="1">
    <citation type="submission" date="2016-10" db="EMBL/GenBank/DDBJ databases">
        <title>Rodentibacter gen. nov. and new species.</title>
        <authorList>
            <person name="Christensen H."/>
        </authorList>
    </citation>
    <scope>NUCLEOTIDE SEQUENCE [LARGE SCALE GENOMIC DNA]</scope>
    <source>
        <strain evidence="3 4">CCUG17206</strain>
    </source>
</reference>
<evidence type="ECO:0000259" key="2">
    <source>
        <dbReference type="Pfam" id="PF08794"/>
    </source>
</evidence>
<dbReference type="Gene3D" id="2.40.160.90">
    <property type="match status" value="1"/>
</dbReference>
<evidence type="ECO:0000313" key="4">
    <source>
        <dbReference type="Proteomes" id="UP000189433"/>
    </source>
</evidence>
<dbReference type="Pfam" id="PF08794">
    <property type="entry name" value="FHBP_C"/>
    <property type="match status" value="1"/>
</dbReference>
<comment type="caution">
    <text evidence="3">The sequence shown here is derived from an EMBL/GenBank/DDBJ whole genome shotgun (WGS) entry which is preliminary data.</text>
</comment>
<dbReference type="SUPFAM" id="SSF57997">
    <property type="entry name" value="Tropomyosin"/>
    <property type="match status" value="1"/>
</dbReference>
<dbReference type="InterPro" id="IPR014902">
    <property type="entry name" value="FHBP-like_C"/>
</dbReference>
<dbReference type="PROSITE" id="PS51257">
    <property type="entry name" value="PROKAR_LIPOPROTEIN"/>
    <property type="match status" value="1"/>
</dbReference>
<dbReference type="SUPFAM" id="SSF56925">
    <property type="entry name" value="OMPA-like"/>
    <property type="match status" value="1"/>
</dbReference>
<feature type="compositionally biased region" description="Low complexity" evidence="1">
    <location>
        <begin position="42"/>
        <end position="54"/>
    </location>
</feature>